<dbReference type="Proteomes" id="UP000185674">
    <property type="component" value="Chromosome"/>
</dbReference>
<reference evidence="1 2" key="1">
    <citation type="submission" date="2016-08" db="EMBL/GenBank/DDBJ databases">
        <title>Complete genome sequence of Acinetobacter baylyi strain GFJ2.</title>
        <authorList>
            <person name="Tabata M."/>
            <person name="Kuboki S."/>
            <person name="Gibu N."/>
            <person name="Kinouchi Y."/>
            <person name="Vangnai A."/>
            <person name="Kasai D."/>
            <person name="Fukuda M."/>
        </authorList>
    </citation>
    <scope>NUCLEOTIDE SEQUENCE [LARGE SCALE GENOMIC DNA]</scope>
    <source>
        <strain evidence="1 2">GFJ2</strain>
    </source>
</reference>
<evidence type="ECO:0000313" key="2">
    <source>
        <dbReference type="Proteomes" id="UP000185674"/>
    </source>
</evidence>
<name>A0A1P8EH77_9GAMM</name>
<proteinExistence type="predicted"/>
<organism evidence="1 2">
    <name type="scientific">Acinetobacter soli</name>
    <dbReference type="NCBI Taxonomy" id="487316"/>
    <lineage>
        <taxon>Bacteria</taxon>
        <taxon>Pseudomonadati</taxon>
        <taxon>Pseudomonadota</taxon>
        <taxon>Gammaproteobacteria</taxon>
        <taxon>Moraxellales</taxon>
        <taxon>Moraxellaceae</taxon>
        <taxon>Acinetobacter</taxon>
    </lineage>
</organism>
<gene>
    <name evidence="1" type="ORF">BEN76_05840</name>
</gene>
<dbReference type="KEGG" id="asol:BEN76_05840"/>
<evidence type="ECO:0000313" key="1">
    <source>
        <dbReference type="EMBL" id="APV35565.1"/>
    </source>
</evidence>
<dbReference type="EMBL" id="CP016896">
    <property type="protein sequence ID" value="APV35565.1"/>
    <property type="molecule type" value="Genomic_DNA"/>
</dbReference>
<accession>A0A1P8EH77</accession>
<sequence length="61" mass="6942">MQTDKKNMMKNDKQAISLQDSHPKCVLTCSENNALNRLTAQPRTTSHLGSPRIKFARIIFL</sequence>
<dbReference type="AlphaFoldDB" id="A0A1P8EH77"/>
<protein>
    <submittedName>
        <fullName evidence="1">Uncharacterized protein</fullName>
    </submittedName>
</protein>